<gene>
    <name evidence="2" type="ORF">C492_21120</name>
</gene>
<organism evidence="2 3">
    <name type="scientific">Natronococcus jeotgali DSM 18795</name>
    <dbReference type="NCBI Taxonomy" id="1227498"/>
    <lineage>
        <taxon>Archaea</taxon>
        <taxon>Methanobacteriati</taxon>
        <taxon>Methanobacteriota</taxon>
        <taxon>Stenosarchaea group</taxon>
        <taxon>Halobacteria</taxon>
        <taxon>Halobacteriales</taxon>
        <taxon>Natrialbaceae</taxon>
        <taxon>Natronococcus</taxon>
    </lineage>
</organism>
<reference evidence="2 3" key="1">
    <citation type="journal article" date="2014" name="PLoS Genet.">
        <title>Phylogenetically driven sequencing of extremely halophilic archaea reveals strategies for static and dynamic osmo-response.</title>
        <authorList>
            <person name="Becker E.A."/>
            <person name="Seitzer P.M."/>
            <person name="Tritt A."/>
            <person name="Larsen D."/>
            <person name="Krusor M."/>
            <person name="Yao A.I."/>
            <person name="Wu D."/>
            <person name="Madern D."/>
            <person name="Eisen J.A."/>
            <person name="Darling A.E."/>
            <person name="Facciotti M.T."/>
        </authorList>
    </citation>
    <scope>NUCLEOTIDE SEQUENCE [LARGE SCALE GENOMIC DNA]</scope>
    <source>
        <strain evidence="2 3">DSM 18795</strain>
    </source>
</reference>
<dbReference type="EMBL" id="AOIA01000163">
    <property type="protein sequence ID" value="ELY51215.1"/>
    <property type="molecule type" value="Genomic_DNA"/>
</dbReference>
<comment type="caution">
    <text evidence="2">The sequence shown here is derived from an EMBL/GenBank/DDBJ whole genome shotgun (WGS) entry which is preliminary data.</text>
</comment>
<keyword evidence="3" id="KW-1185">Reference proteome</keyword>
<feature type="region of interest" description="Disordered" evidence="1">
    <location>
        <begin position="39"/>
        <end position="66"/>
    </location>
</feature>
<name>L9WNY6_9EURY</name>
<dbReference type="AlphaFoldDB" id="L9WNY6"/>
<protein>
    <submittedName>
        <fullName evidence="2">Uncharacterized protein</fullName>
    </submittedName>
</protein>
<proteinExistence type="predicted"/>
<dbReference type="Proteomes" id="UP000011531">
    <property type="component" value="Unassembled WGS sequence"/>
</dbReference>
<sequence length="112" mass="11808">MNKEADTIIRDVFEIENQGTQTVVIGITGIPDGMSFYADEDDGAVPPSEGTSLNQDSYGAGSEHLPQIGAGGSLDRVGVAFYGKNNDLSDLADHDNPITINAYTEDEAGELS</sequence>
<evidence type="ECO:0000256" key="1">
    <source>
        <dbReference type="SAM" id="MobiDB-lite"/>
    </source>
</evidence>
<evidence type="ECO:0000313" key="3">
    <source>
        <dbReference type="Proteomes" id="UP000011531"/>
    </source>
</evidence>
<accession>L9WNY6</accession>
<evidence type="ECO:0000313" key="2">
    <source>
        <dbReference type="EMBL" id="ELY51215.1"/>
    </source>
</evidence>